<evidence type="ECO:0000313" key="9">
    <source>
        <dbReference type="Proteomes" id="UP000502260"/>
    </source>
</evidence>
<dbReference type="NCBIfam" id="TIGR00765">
    <property type="entry name" value="yihY_not_rbn"/>
    <property type="match status" value="1"/>
</dbReference>
<reference evidence="9" key="1">
    <citation type="submission" date="2020-03" db="EMBL/GenBank/DDBJ databases">
        <title>Complete genome sequence of sulfur-oxidizing bacterium skT11.</title>
        <authorList>
            <person name="Kanda M."/>
            <person name="Kojima H."/>
            <person name="Fukui M."/>
        </authorList>
    </citation>
    <scope>NUCLEOTIDE SEQUENCE [LARGE SCALE GENOMIC DNA]</scope>
    <source>
        <strain evidence="9">skT11</strain>
    </source>
</reference>
<keyword evidence="3" id="KW-0997">Cell inner membrane</keyword>
<keyword evidence="2 7" id="KW-1003">Cell membrane</keyword>
<feature type="transmembrane region" description="Helical" evidence="7">
    <location>
        <begin position="248"/>
        <end position="270"/>
    </location>
</feature>
<sequence>MSAQLSELLGFLRFLARRFDEDRCVQIASSLTYTTLLSLVPLIVIALTVISAFPAFSGLMTQLKIFLLTTMVPEVAGKIITVYMQQFSEKAARLTAAGIAALAVTALMLMLTIEHAFNLIWRVRTQRPLLQRILTYWAVLTLGPLSVGASLSLTSYLVSYSLGYVESIPELGVVVLKVVPVVITIAAFSLLYLAVPNRYVPVKHALAGGLVAGLGLELMSRGFTAYILHFSSYTLVYGAFASMPVFLIWIYLSWLVVVAGAVVAASLSYWRGGAWRIERTTARNYFDALHVLRALRHAQQRGAALSLPLLRQETGLALGELEDILRQLRDASLVERTARQGWMLARNAAEISLADVFRLFVFRPESSVPQNGDRPLLELAQRASGHIDEALSGSLEDLCIKSDGA</sequence>
<comment type="similarity">
    <text evidence="7">Belongs to the UPF0761 family.</text>
</comment>
<dbReference type="RefSeq" id="WP_173066825.1">
    <property type="nucleotide sequence ID" value="NZ_AP022853.1"/>
</dbReference>
<feature type="transmembrane region" description="Helical" evidence="7">
    <location>
        <begin position="31"/>
        <end position="53"/>
    </location>
</feature>
<dbReference type="Pfam" id="PF03631">
    <property type="entry name" value="Virul_fac_BrkB"/>
    <property type="match status" value="1"/>
</dbReference>
<evidence type="ECO:0000256" key="1">
    <source>
        <dbReference type="ARBA" id="ARBA00004651"/>
    </source>
</evidence>
<dbReference type="PANTHER" id="PTHR30213:SF0">
    <property type="entry name" value="UPF0761 MEMBRANE PROTEIN YIHY"/>
    <property type="match status" value="1"/>
</dbReference>
<dbReference type="InterPro" id="IPR023679">
    <property type="entry name" value="UPF0761_bac"/>
</dbReference>
<dbReference type="AlphaFoldDB" id="A0A6F8VFY9"/>
<keyword evidence="5 7" id="KW-1133">Transmembrane helix</keyword>
<evidence type="ECO:0000256" key="4">
    <source>
        <dbReference type="ARBA" id="ARBA00022692"/>
    </source>
</evidence>
<dbReference type="KEGG" id="slac:SKTS_29570"/>
<dbReference type="InterPro" id="IPR036390">
    <property type="entry name" value="WH_DNA-bd_sf"/>
</dbReference>
<evidence type="ECO:0000256" key="3">
    <source>
        <dbReference type="ARBA" id="ARBA00022519"/>
    </source>
</evidence>
<feature type="transmembrane region" description="Helical" evidence="7">
    <location>
        <begin position="205"/>
        <end position="228"/>
    </location>
</feature>
<feature type="transmembrane region" description="Helical" evidence="7">
    <location>
        <begin position="134"/>
        <end position="159"/>
    </location>
</feature>
<accession>A0A6F8VFY9</accession>
<proteinExistence type="inferred from homology"/>
<dbReference type="Proteomes" id="UP000502260">
    <property type="component" value="Chromosome"/>
</dbReference>
<evidence type="ECO:0000256" key="6">
    <source>
        <dbReference type="ARBA" id="ARBA00023136"/>
    </source>
</evidence>
<dbReference type="GO" id="GO:0005886">
    <property type="term" value="C:plasma membrane"/>
    <property type="evidence" value="ECO:0007669"/>
    <property type="project" value="UniProtKB-SubCell"/>
</dbReference>
<feature type="transmembrane region" description="Helical" evidence="7">
    <location>
        <begin position="171"/>
        <end position="193"/>
    </location>
</feature>
<evidence type="ECO:0000256" key="5">
    <source>
        <dbReference type="ARBA" id="ARBA00022989"/>
    </source>
</evidence>
<dbReference type="Gene3D" id="1.10.10.10">
    <property type="entry name" value="Winged helix-like DNA-binding domain superfamily/Winged helix DNA-binding domain"/>
    <property type="match status" value="1"/>
</dbReference>
<dbReference type="HAMAP" id="MF_00672">
    <property type="entry name" value="UPF0761"/>
    <property type="match status" value="1"/>
</dbReference>
<keyword evidence="9" id="KW-1185">Reference proteome</keyword>
<dbReference type="InterPro" id="IPR036388">
    <property type="entry name" value="WH-like_DNA-bd_sf"/>
</dbReference>
<evidence type="ECO:0000256" key="7">
    <source>
        <dbReference type="HAMAP-Rule" id="MF_00672"/>
    </source>
</evidence>
<evidence type="ECO:0000313" key="8">
    <source>
        <dbReference type="EMBL" id="BCB28071.1"/>
    </source>
</evidence>
<dbReference type="InterPro" id="IPR017039">
    <property type="entry name" value="Virul_fac_BrkB"/>
</dbReference>
<dbReference type="EMBL" id="AP022853">
    <property type="protein sequence ID" value="BCB28071.1"/>
    <property type="molecule type" value="Genomic_DNA"/>
</dbReference>
<feature type="transmembrane region" description="Helical" evidence="7">
    <location>
        <begin position="65"/>
        <end position="85"/>
    </location>
</feature>
<keyword evidence="6 7" id="KW-0472">Membrane</keyword>
<organism evidence="8 9">
    <name type="scientific">Sulfurimicrobium lacus</name>
    <dbReference type="NCBI Taxonomy" id="2715678"/>
    <lineage>
        <taxon>Bacteria</taxon>
        <taxon>Pseudomonadati</taxon>
        <taxon>Pseudomonadota</taxon>
        <taxon>Betaproteobacteria</taxon>
        <taxon>Nitrosomonadales</taxon>
        <taxon>Sulfuricellaceae</taxon>
        <taxon>Sulfurimicrobium</taxon>
    </lineage>
</organism>
<feature type="transmembrane region" description="Helical" evidence="7">
    <location>
        <begin position="91"/>
        <end position="113"/>
    </location>
</feature>
<comment type="subcellular location">
    <subcellularLocation>
        <location evidence="1 7">Cell membrane</location>
        <topology evidence="1 7">Multi-pass membrane protein</topology>
    </subcellularLocation>
</comment>
<dbReference type="SUPFAM" id="SSF46785">
    <property type="entry name" value="Winged helix' DNA-binding domain"/>
    <property type="match status" value="1"/>
</dbReference>
<name>A0A6F8VFY9_9PROT</name>
<keyword evidence="4 7" id="KW-0812">Transmembrane</keyword>
<gene>
    <name evidence="8" type="ORF">SKTS_29570</name>
</gene>
<dbReference type="PANTHER" id="PTHR30213">
    <property type="entry name" value="INNER MEMBRANE PROTEIN YHJD"/>
    <property type="match status" value="1"/>
</dbReference>
<protein>
    <recommendedName>
        <fullName evidence="7">UPF0761 membrane protein SKTS_29570</fullName>
    </recommendedName>
</protein>
<evidence type="ECO:0000256" key="2">
    <source>
        <dbReference type="ARBA" id="ARBA00022475"/>
    </source>
</evidence>